<dbReference type="HAMAP" id="MF_00719">
    <property type="entry name" value="CobS"/>
    <property type="match status" value="1"/>
</dbReference>
<evidence type="ECO:0000256" key="18">
    <source>
        <dbReference type="ARBA" id="ARBA00049504"/>
    </source>
</evidence>
<dbReference type="GO" id="GO:0009236">
    <property type="term" value="P:cobalamin biosynthetic process"/>
    <property type="evidence" value="ECO:0007669"/>
    <property type="project" value="UniProtKB-UniRule"/>
</dbReference>
<keyword evidence="21" id="KW-1185">Reference proteome</keyword>
<dbReference type="GO" id="GO:0008818">
    <property type="term" value="F:cobalamin 5'-phosphate synthase activity"/>
    <property type="evidence" value="ECO:0007669"/>
    <property type="project" value="UniProtKB-UniRule"/>
</dbReference>
<evidence type="ECO:0000256" key="9">
    <source>
        <dbReference type="ARBA" id="ARBA00022679"/>
    </source>
</evidence>
<keyword evidence="7 19" id="KW-1003">Cell membrane</keyword>
<evidence type="ECO:0000256" key="19">
    <source>
        <dbReference type="HAMAP-Rule" id="MF_00719"/>
    </source>
</evidence>
<dbReference type="UniPathway" id="UPA00148">
    <property type="reaction ID" value="UER00238"/>
</dbReference>
<comment type="subcellular location">
    <subcellularLocation>
        <location evidence="2 19">Cell membrane</location>
        <topology evidence="2 19">Multi-pass membrane protein</topology>
    </subcellularLocation>
</comment>
<dbReference type="PANTHER" id="PTHR34148">
    <property type="entry name" value="ADENOSYLCOBINAMIDE-GDP RIBAZOLETRANSFERASE"/>
    <property type="match status" value="1"/>
</dbReference>
<dbReference type="EC" id="2.7.8.26" evidence="5 19"/>
<evidence type="ECO:0000256" key="5">
    <source>
        <dbReference type="ARBA" id="ARBA00013200"/>
    </source>
</evidence>
<comment type="catalytic activity">
    <reaction evidence="17 19">
        <text>alpha-ribazole + adenosylcob(III)inamide-GDP = adenosylcob(III)alamin + GMP + H(+)</text>
        <dbReference type="Rhea" id="RHEA:16049"/>
        <dbReference type="ChEBI" id="CHEBI:10329"/>
        <dbReference type="ChEBI" id="CHEBI:15378"/>
        <dbReference type="ChEBI" id="CHEBI:18408"/>
        <dbReference type="ChEBI" id="CHEBI:58115"/>
        <dbReference type="ChEBI" id="CHEBI:60487"/>
        <dbReference type="EC" id="2.7.8.26"/>
    </reaction>
</comment>
<dbReference type="AlphaFoldDB" id="A0A7M1B5A0"/>
<keyword evidence="8 19" id="KW-0169">Cobalamin biosynthesis</keyword>
<evidence type="ECO:0000313" key="20">
    <source>
        <dbReference type="EMBL" id="QOP44825.1"/>
    </source>
</evidence>
<name>A0A7M1B5A0_9BACT</name>
<sequence length="242" mass="27024">MSKVLKGFALSLSMLTTLPFFRVHDFYKGINGYAVMFYPLVGFILGSVLYGVYALLMSYFPHFHLAAIIFALWVVLTGALHLDGFADTIDGLFVPKERALEVMKDPHNGGMGVTFSVVFLILKASSLVALPNYAYALLPLVLLLPRLMIVFCIYFFPYVSGGMSTIAKEELQSTQVFMASLYSLLFIFLYNGWFLLIGAVVLLLLVKRFFIKRYGGFTGDIYGFTIEVTELLLLNLIILGLA</sequence>
<evidence type="ECO:0000256" key="17">
    <source>
        <dbReference type="ARBA" id="ARBA00048623"/>
    </source>
</evidence>
<feature type="transmembrane region" description="Helical" evidence="19">
    <location>
        <begin position="110"/>
        <end position="130"/>
    </location>
</feature>
<evidence type="ECO:0000256" key="16">
    <source>
        <dbReference type="ARBA" id="ARBA00032853"/>
    </source>
</evidence>
<dbReference type="KEGG" id="spal:FM071_00315"/>
<evidence type="ECO:0000256" key="15">
    <source>
        <dbReference type="ARBA" id="ARBA00032605"/>
    </source>
</evidence>
<keyword evidence="10 19" id="KW-0812">Transmembrane</keyword>
<evidence type="ECO:0000256" key="4">
    <source>
        <dbReference type="ARBA" id="ARBA00010561"/>
    </source>
</evidence>
<feature type="transmembrane region" description="Helical" evidence="19">
    <location>
        <begin position="63"/>
        <end position="82"/>
    </location>
</feature>
<dbReference type="NCBIfam" id="TIGR00317">
    <property type="entry name" value="cobS"/>
    <property type="match status" value="1"/>
</dbReference>
<reference evidence="20 21" key="1">
    <citation type="submission" date="2019-07" db="EMBL/GenBank/DDBJ databases">
        <title>Sulfurimonas paralvinellae sp. nov., a novel mesophilic, hydrogen- and sulfur-oxidizing chemolithoautotroph within the Epsilonproteo- bacteria isolated from a deep-sea hydrothermal vent polychaete nest, reclassification of Thiomicrospira denitrificans as Sulfurimonas denitrificans comb. nov. and emended description of the genus Sulfurimonas.</title>
        <authorList>
            <person name="Wang S."/>
            <person name="Jiang L."/>
            <person name="Shao Z."/>
        </authorList>
    </citation>
    <scope>NUCLEOTIDE SEQUENCE [LARGE SCALE GENOMIC DNA]</scope>
    <source>
        <strain evidence="20 21">GO25</strain>
    </source>
</reference>
<feature type="transmembrane region" description="Helical" evidence="19">
    <location>
        <begin position="179"/>
        <end position="206"/>
    </location>
</feature>
<evidence type="ECO:0000256" key="8">
    <source>
        <dbReference type="ARBA" id="ARBA00022573"/>
    </source>
</evidence>
<comment type="catalytic activity">
    <reaction evidence="18 19">
        <text>alpha-ribazole 5'-phosphate + adenosylcob(III)inamide-GDP = adenosylcob(III)alamin 5'-phosphate + GMP + H(+)</text>
        <dbReference type="Rhea" id="RHEA:23560"/>
        <dbReference type="ChEBI" id="CHEBI:15378"/>
        <dbReference type="ChEBI" id="CHEBI:57918"/>
        <dbReference type="ChEBI" id="CHEBI:58115"/>
        <dbReference type="ChEBI" id="CHEBI:60487"/>
        <dbReference type="ChEBI" id="CHEBI:60493"/>
        <dbReference type="EC" id="2.7.8.26"/>
    </reaction>
</comment>
<evidence type="ECO:0000256" key="11">
    <source>
        <dbReference type="ARBA" id="ARBA00022842"/>
    </source>
</evidence>
<feature type="transmembrane region" description="Helical" evidence="19">
    <location>
        <begin position="137"/>
        <end position="159"/>
    </location>
</feature>
<dbReference type="InterPro" id="IPR003805">
    <property type="entry name" value="CobS"/>
</dbReference>
<feature type="transmembrane region" description="Helical" evidence="19">
    <location>
        <begin position="32"/>
        <end position="56"/>
    </location>
</feature>
<evidence type="ECO:0000256" key="7">
    <source>
        <dbReference type="ARBA" id="ARBA00022475"/>
    </source>
</evidence>
<keyword evidence="13 19" id="KW-0472">Membrane</keyword>
<evidence type="ECO:0000256" key="3">
    <source>
        <dbReference type="ARBA" id="ARBA00004663"/>
    </source>
</evidence>
<comment type="similarity">
    <text evidence="4 19">Belongs to the CobS family.</text>
</comment>
<evidence type="ECO:0000256" key="13">
    <source>
        <dbReference type="ARBA" id="ARBA00023136"/>
    </source>
</evidence>
<keyword evidence="12 19" id="KW-1133">Transmembrane helix</keyword>
<evidence type="ECO:0000256" key="10">
    <source>
        <dbReference type="ARBA" id="ARBA00022692"/>
    </source>
</evidence>
<evidence type="ECO:0000256" key="14">
    <source>
        <dbReference type="ARBA" id="ARBA00025228"/>
    </source>
</evidence>
<protein>
    <recommendedName>
        <fullName evidence="6 19">Adenosylcobinamide-GDP ribazoletransferase</fullName>
        <ecNumber evidence="5 19">2.7.8.26</ecNumber>
    </recommendedName>
    <alternativeName>
        <fullName evidence="16 19">Cobalamin synthase</fullName>
    </alternativeName>
    <alternativeName>
        <fullName evidence="15 19">Cobalamin-5'-phosphate synthase</fullName>
    </alternativeName>
</protein>
<keyword evidence="11 19" id="KW-0460">Magnesium</keyword>
<dbReference type="GO" id="GO:0051073">
    <property type="term" value="F:adenosylcobinamide-GDP ribazoletransferase activity"/>
    <property type="evidence" value="ECO:0007669"/>
    <property type="project" value="UniProtKB-UniRule"/>
</dbReference>
<organism evidence="20 21">
    <name type="scientific">Sulfurimonas paralvinellae</name>
    <dbReference type="NCBI Taxonomy" id="317658"/>
    <lineage>
        <taxon>Bacteria</taxon>
        <taxon>Pseudomonadati</taxon>
        <taxon>Campylobacterota</taxon>
        <taxon>Epsilonproteobacteria</taxon>
        <taxon>Campylobacterales</taxon>
        <taxon>Sulfurimonadaceae</taxon>
        <taxon>Sulfurimonas</taxon>
    </lineage>
</organism>
<dbReference type="RefSeq" id="WP_193110997.1">
    <property type="nucleotide sequence ID" value="NZ_CP041406.1"/>
</dbReference>
<comment type="pathway">
    <text evidence="3 19">Cofactor biosynthesis; adenosylcobalamin biosynthesis; adenosylcobalamin from cob(II)yrinate a,c-diamide: step 7/7.</text>
</comment>
<comment type="function">
    <text evidence="14 19">Joins adenosylcobinamide-GDP and alpha-ribazole to generate adenosylcobalamin (Ado-cobalamin). Also synthesizes adenosylcobalamin 5'-phosphate from adenosylcobinamide-GDP and alpha-ribazole 5'-phosphate.</text>
</comment>
<dbReference type="EMBL" id="CP041406">
    <property type="protein sequence ID" value="QOP44825.1"/>
    <property type="molecule type" value="Genomic_DNA"/>
</dbReference>
<gene>
    <name evidence="19 20" type="primary">cobS</name>
    <name evidence="20" type="ORF">FM071_00315</name>
</gene>
<dbReference type="Pfam" id="PF02654">
    <property type="entry name" value="CobS"/>
    <property type="match status" value="1"/>
</dbReference>
<dbReference type="Proteomes" id="UP000593580">
    <property type="component" value="Chromosome"/>
</dbReference>
<evidence type="ECO:0000256" key="12">
    <source>
        <dbReference type="ARBA" id="ARBA00022989"/>
    </source>
</evidence>
<evidence type="ECO:0000256" key="2">
    <source>
        <dbReference type="ARBA" id="ARBA00004651"/>
    </source>
</evidence>
<dbReference type="PANTHER" id="PTHR34148:SF1">
    <property type="entry name" value="ADENOSYLCOBINAMIDE-GDP RIBAZOLETRANSFERASE"/>
    <property type="match status" value="1"/>
</dbReference>
<evidence type="ECO:0000256" key="1">
    <source>
        <dbReference type="ARBA" id="ARBA00001946"/>
    </source>
</evidence>
<evidence type="ECO:0000256" key="6">
    <source>
        <dbReference type="ARBA" id="ARBA00015850"/>
    </source>
</evidence>
<accession>A0A7M1B5A0</accession>
<proteinExistence type="inferred from homology"/>
<keyword evidence="9 19" id="KW-0808">Transferase</keyword>
<evidence type="ECO:0000313" key="21">
    <source>
        <dbReference type="Proteomes" id="UP000593580"/>
    </source>
</evidence>
<comment type="cofactor">
    <cofactor evidence="1 19">
        <name>Mg(2+)</name>
        <dbReference type="ChEBI" id="CHEBI:18420"/>
    </cofactor>
</comment>
<dbReference type="GO" id="GO:0005886">
    <property type="term" value="C:plasma membrane"/>
    <property type="evidence" value="ECO:0007669"/>
    <property type="project" value="UniProtKB-SubCell"/>
</dbReference>